<evidence type="ECO:0000313" key="1">
    <source>
        <dbReference type="EMBL" id="SDF65125.1"/>
    </source>
</evidence>
<sequence>MPDHYFIRTRVSKKGNTLWELVDSHGKIVAMSPYKGKILNIINKKIRFLENWPGSPREIDIEDNKKIKRIVSQKQPWQSANFAIVKWRGLLQTADVAKHLGVSDCRK</sequence>
<name>A0A1G7MTI9_THETY</name>
<dbReference type="AlphaFoldDB" id="A0A1G7MTI9"/>
<reference evidence="1 2" key="1">
    <citation type="submission" date="2016-10" db="EMBL/GenBank/DDBJ databases">
        <authorList>
            <person name="de Groot N.N."/>
        </authorList>
    </citation>
    <scope>NUCLEOTIDE SEQUENCE [LARGE SCALE GENOMIC DNA]</scope>
    <source>
        <strain evidence="1 2">DSM 569</strain>
    </source>
</reference>
<dbReference type="RefSeq" id="WP_074592437.1">
    <property type="nucleotide sequence ID" value="NZ_FNBS01000019.1"/>
</dbReference>
<dbReference type="Proteomes" id="UP000183404">
    <property type="component" value="Unassembled WGS sequence"/>
</dbReference>
<protein>
    <submittedName>
        <fullName evidence="1">Uncharacterized protein</fullName>
    </submittedName>
</protein>
<accession>A0A1G7MTI9</accession>
<organism evidence="1 2">
    <name type="scientific">Thermoanaerobacter thermohydrosulfuricus</name>
    <name type="common">Clostridium thermohydrosulfuricum</name>
    <dbReference type="NCBI Taxonomy" id="1516"/>
    <lineage>
        <taxon>Bacteria</taxon>
        <taxon>Bacillati</taxon>
        <taxon>Bacillota</taxon>
        <taxon>Clostridia</taxon>
        <taxon>Thermoanaerobacterales</taxon>
        <taxon>Thermoanaerobacteraceae</taxon>
        <taxon>Thermoanaerobacter</taxon>
    </lineage>
</organism>
<dbReference type="EMBL" id="FNBS01000019">
    <property type="protein sequence ID" value="SDF65125.1"/>
    <property type="molecule type" value="Genomic_DNA"/>
</dbReference>
<gene>
    <name evidence="1" type="ORF">SAMN04244560_01022</name>
</gene>
<proteinExistence type="predicted"/>
<evidence type="ECO:0000313" key="2">
    <source>
        <dbReference type="Proteomes" id="UP000183404"/>
    </source>
</evidence>